<feature type="domain" description="Glycosyl transferase family 1" evidence="2">
    <location>
        <begin position="238"/>
        <end position="366"/>
    </location>
</feature>
<gene>
    <name evidence="3" type="ORF">GCM10009093_08000</name>
</gene>
<dbReference type="Proteomes" id="UP001500791">
    <property type="component" value="Unassembled WGS sequence"/>
</dbReference>
<keyword evidence="1" id="KW-0808">Transferase</keyword>
<evidence type="ECO:0000313" key="4">
    <source>
        <dbReference type="Proteomes" id="UP001500791"/>
    </source>
</evidence>
<dbReference type="SUPFAM" id="SSF53756">
    <property type="entry name" value="UDP-Glycosyltransferase/glycogen phosphorylase"/>
    <property type="match status" value="1"/>
</dbReference>
<evidence type="ECO:0000313" key="3">
    <source>
        <dbReference type="EMBL" id="GAA0383447.1"/>
    </source>
</evidence>
<proteinExistence type="predicted"/>
<keyword evidence="4" id="KW-1185">Reference proteome</keyword>
<evidence type="ECO:0000256" key="1">
    <source>
        <dbReference type="ARBA" id="ARBA00022679"/>
    </source>
</evidence>
<evidence type="ECO:0000259" key="2">
    <source>
        <dbReference type="Pfam" id="PF00534"/>
    </source>
</evidence>
<dbReference type="PANTHER" id="PTHR46401:SF2">
    <property type="entry name" value="GLYCOSYLTRANSFERASE WBBK-RELATED"/>
    <property type="match status" value="1"/>
</dbReference>
<comment type="caution">
    <text evidence="3">The sequence shown here is derived from an EMBL/GenBank/DDBJ whole genome shotgun (WGS) entry which is preliminary data.</text>
</comment>
<dbReference type="InterPro" id="IPR001296">
    <property type="entry name" value="Glyco_trans_1"/>
</dbReference>
<organism evidence="3 4">
    <name type="scientific">Brevundimonas terrae</name>
    <dbReference type="NCBI Taxonomy" id="363631"/>
    <lineage>
        <taxon>Bacteria</taxon>
        <taxon>Pseudomonadati</taxon>
        <taxon>Pseudomonadota</taxon>
        <taxon>Alphaproteobacteria</taxon>
        <taxon>Caulobacterales</taxon>
        <taxon>Caulobacteraceae</taxon>
        <taxon>Brevundimonas</taxon>
    </lineage>
</organism>
<reference evidence="3 4" key="1">
    <citation type="journal article" date="2019" name="Int. J. Syst. Evol. Microbiol.">
        <title>The Global Catalogue of Microorganisms (GCM) 10K type strain sequencing project: providing services to taxonomists for standard genome sequencing and annotation.</title>
        <authorList>
            <consortium name="The Broad Institute Genomics Platform"/>
            <consortium name="The Broad Institute Genome Sequencing Center for Infectious Disease"/>
            <person name="Wu L."/>
            <person name="Ma J."/>
        </authorList>
    </citation>
    <scope>NUCLEOTIDE SEQUENCE [LARGE SCALE GENOMIC DNA]</scope>
    <source>
        <strain evidence="3 4">JCM 13476</strain>
    </source>
</reference>
<protein>
    <submittedName>
        <fullName evidence="3">Glycosyltransferase family 1 protein</fullName>
    </submittedName>
</protein>
<dbReference type="CDD" id="cd03809">
    <property type="entry name" value="GT4_MtfB-like"/>
    <property type="match status" value="1"/>
</dbReference>
<dbReference type="PANTHER" id="PTHR46401">
    <property type="entry name" value="GLYCOSYLTRANSFERASE WBBK-RELATED"/>
    <property type="match status" value="1"/>
</dbReference>
<dbReference type="Gene3D" id="3.40.50.2000">
    <property type="entry name" value="Glycogen Phosphorylase B"/>
    <property type="match status" value="1"/>
</dbReference>
<dbReference type="EMBL" id="BAAAEJ010000003">
    <property type="protein sequence ID" value="GAA0383447.1"/>
    <property type="molecule type" value="Genomic_DNA"/>
</dbReference>
<name>A0ABN0Y4V5_9CAUL</name>
<dbReference type="Pfam" id="PF00534">
    <property type="entry name" value="Glycos_transf_1"/>
    <property type="match status" value="1"/>
</dbReference>
<accession>A0ABN0Y4V5</accession>
<dbReference type="RefSeq" id="WP_167174855.1">
    <property type="nucleotide sequence ID" value="NZ_BAAAEJ010000003.1"/>
</dbReference>
<sequence length="420" mass="46634">MHPTVLLDASRLLSRTERAAPTGIDRVCLAYAEWLIAHPYYRMVPVRARKGQLALVSNDWFRDRISEMRSRWNGLSEAQDRPQDTALLQALSATQRPQYSVRSPLPVSTETRKKRHVARQFFRARRTALPSAMAYINVGHTGLDEPELLNSLQEAGIPRLLMVHDLIPVTHPQYCRLGDDEKHARRMRHALSLGSHIIANSAYTASELGRFATANDLPSLPVDVAHLGLESHLGQAEPLETARPYFVHVGTIEGRKNLAFILSLWRTLAEQMGEQTPALVLIGRYGWENEAELALLHRCPELQGLVHQAEGMSDHTLTKIMLGAQAVLSPSSVEGFDLPAVEASALGVPLIASDIPPHRELVGHARLIDPLDGSGWMSAIQEYSARKPSAPQYTAPSWAEHFAIVEERILNPLATLHQQG</sequence>